<reference evidence="1 2" key="1">
    <citation type="journal article" date="2017" name="ISME J.">
        <title>Energy and carbon metabolisms in a deep terrestrial subsurface fluid microbial community.</title>
        <authorList>
            <person name="Momper L."/>
            <person name="Jungbluth S.P."/>
            <person name="Lee M.D."/>
            <person name="Amend J.P."/>
        </authorList>
    </citation>
    <scope>NUCLEOTIDE SEQUENCE [LARGE SCALE GENOMIC DNA]</scope>
    <source>
        <strain evidence="1">SURF_17</strain>
    </source>
</reference>
<gene>
    <name evidence="1" type="ORF">C4532_12210</name>
</gene>
<comment type="caution">
    <text evidence="1">The sequence shown here is derived from an EMBL/GenBank/DDBJ whole genome shotgun (WGS) entry which is preliminary data.</text>
</comment>
<evidence type="ECO:0000313" key="2">
    <source>
        <dbReference type="Proteomes" id="UP000285961"/>
    </source>
</evidence>
<dbReference type="EMBL" id="QZKI01000089">
    <property type="protein sequence ID" value="RJP68733.1"/>
    <property type="molecule type" value="Genomic_DNA"/>
</dbReference>
<sequence length="66" mass="7458">MDTDTKNAKIKCTLCGFEFEPNENMCDACVLHKSCSVICCPNCGFGIPKESKLVSWLRQRQEKAKE</sequence>
<evidence type="ECO:0000313" key="1">
    <source>
        <dbReference type="EMBL" id="RJP68733.1"/>
    </source>
</evidence>
<dbReference type="AlphaFoldDB" id="A0A419EW41"/>
<dbReference type="Proteomes" id="UP000285961">
    <property type="component" value="Unassembled WGS sequence"/>
</dbReference>
<accession>A0A419EW41</accession>
<name>A0A419EW41_9BACT</name>
<organism evidence="1 2">
    <name type="scientific">Candidatus Abyssobacteria bacterium SURF_17</name>
    <dbReference type="NCBI Taxonomy" id="2093361"/>
    <lineage>
        <taxon>Bacteria</taxon>
        <taxon>Pseudomonadati</taxon>
        <taxon>Candidatus Hydrogenedentota</taxon>
        <taxon>Candidatus Abyssobacteria</taxon>
    </lineage>
</organism>
<protein>
    <submittedName>
        <fullName evidence="1">Uncharacterized protein</fullName>
    </submittedName>
</protein>
<proteinExistence type="predicted"/>